<protein>
    <recommendedName>
        <fullName evidence="3">DUF4365 domain-containing protein</fullName>
    </recommendedName>
</protein>
<dbReference type="RefSeq" id="WP_191803341.1">
    <property type="nucleotide sequence ID" value="NZ_JACSQL010000011.1"/>
</dbReference>
<dbReference type="EMBL" id="JACSQL010000011">
    <property type="protein sequence ID" value="MBD7970349.1"/>
    <property type="molecule type" value="Genomic_DNA"/>
</dbReference>
<gene>
    <name evidence="1" type="ORF">H9647_19975</name>
</gene>
<accession>A0ABR8T4X4</accession>
<organism evidence="1 2">
    <name type="scientific">Paenibacillus gallinarum</name>
    <dbReference type="NCBI Taxonomy" id="2762232"/>
    <lineage>
        <taxon>Bacteria</taxon>
        <taxon>Bacillati</taxon>
        <taxon>Bacillota</taxon>
        <taxon>Bacilli</taxon>
        <taxon>Bacillales</taxon>
        <taxon>Paenibacillaceae</taxon>
        <taxon>Paenibacillus</taxon>
    </lineage>
</organism>
<sequence>MDDFAGYESWMRSNDNGVIGEARTKALLLDRFWVLERSIDAEGADHIIQRKNPKSSLLGPIPPRLGFIQSKFRMNFESGKVEIKMDYLCSDNKPKPGFFLAIHTGYENEKEIYFFTSTELYDDHFLDSEFDYIKKIFTLSLNSKNIENYRRNPSEILNIITREMDAIEIKFLYDIVQSKYIQINRNIDEPYHNDEDVMKSASSVQSHALEMLGKYDDILANLREVIISSNPKHIRALVGELLENGLLDNSMESPYYDLDSSLENFDKTYNWSSVHR</sequence>
<comment type="caution">
    <text evidence="1">The sequence shown here is derived from an EMBL/GenBank/DDBJ whole genome shotgun (WGS) entry which is preliminary data.</text>
</comment>
<dbReference type="Proteomes" id="UP000608071">
    <property type="component" value="Unassembled WGS sequence"/>
</dbReference>
<evidence type="ECO:0008006" key="3">
    <source>
        <dbReference type="Google" id="ProtNLM"/>
    </source>
</evidence>
<evidence type="ECO:0000313" key="2">
    <source>
        <dbReference type="Proteomes" id="UP000608071"/>
    </source>
</evidence>
<evidence type="ECO:0000313" key="1">
    <source>
        <dbReference type="EMBL" id="MBD7970349.1"/>
    </source>
</evidence>
<keyword evidence="2" id="KW-1185">Reference proteome</keyword>
<proteinExistence type="predicted"/>
<reference evidence="1 2" key="1">
    <citation type="submission" date="2020-08" db="EMBL/GenBank/DDBJ databases">
        <title>A Genomic Blueprint of the Chicken Gut Microbiome.</title>
        <authorList>
            <person name="Gilroy R."/>
            <person name="Ravi A."/>
            <person name="Getino M."/>
            <person name="Pursley I."/>
            <person name="Horton D.L."/>
            <person name="Alikhan N.-F."/>
            <person name="Baker D."/>
            <person name="Gharbi K."/>
            <person name="Hall N."/>
            <person name="Watson M."/>
            <person name="Adriaenssens E.M."/>
            <person name="Foster-Nyarko E."/>
            <person name="Jarju S."/>
            <person name="Secka A."/>
            <person name="Antonio M."/>
            <person name="Oren A."/>
            <person name="Chaudhuri R."/>
            <person name="La Ragione R.M."/>
            <person name="Hildebrand F."/>
            <person name="Pallen M.J."/>
        </authorList>
    </citation>
    <scope>NUCLEOTIDE SEQUENCE [LARGE SCALE GENOMIC DNA]</scope>
    <source>
        <strain evidence="1 2">Sa2BVA9</strain>
    </source>
</reference>
<name>A0ABR8T4X4_9BACL</name>